<evidence type="ECO:0000313" key="3">
    <source>
        <dbReference type="Proteomes" id="UP000278440"/>
    </source>
</evidence>
<feature type="compositionally biased region" description="Basic and acidic residues" evidence="1">
    <location>
        <begin position="11"/>
        <end position="23"/>
    </location>
</feature>
<feature type="compositionally biased region" description="Basic and acidic residues" evidence="1">
    <location>
        <begin position="37"/>
        <end position="107"/>
    </location>
</feature>
<keyword evidence="3" id="KW-1185">Reference proteome</keyword>
<protein>
    <submittedName>
        <fullName evidence="2">Uncharacterized protein</fullName>
    </submittedName>
</protein>
<name>A0A495Y0X6_9MICO</name>
<dbReference type="Proteomes" id="UP000278440">
    <property type="component" value="Unassembled WGS sequence"/>
</dbReference>
<sequence length="107" mass="12069">MGIWDRLTGAEAEREREGREAAEAARAAAESAQARADAAKAKSDATAQRLRERLTSEVDDHRRTQNKLDEARGDQFKQKQDKTPPDPRLAKEQRYREAGGHDSRPTR</sequence>
<proteinExistence type="predicted"/>
<comment type="caution">
    <text evidence="2">The sequence shown here is derived from an EMBL/GenBank/DDBJ whole genome shotgun (WGS) entry which is preliminary data.</text>
</comment>
<dbReference type="EMBL" id="RBXT01000001">
    <property type="protein sequence ID" value="RKT78794.1"/>
    <property type="molecule type" value="Genomic_DNA"/>
</dbReference>
<accession>A0A495Y0X6</accession>
<gene>
    <name evidence="2" type="ORF">DFJ68_2246</name>
</gene>
<feature type="region of interest" description="Disordered" evidence="1">
    <location>
        <begin position="1"/>
        <end position="107"/>
    </location>
</feature>
<evidence type="ECO:0000256" key="1">
    <source>
        <dbReference type="SAM" id="MobiDB-lite"/>
    </source>
</evidence>
<dbReference type="RefSeq" id="WP_147431570.1">
    <property type="nucleotide sequence ID" value="NZ_RBXT01000001.1"/>
</dbReference>
<feature type="compositionally biased region" description="Low complexity" evidence="1">
    <location>
        <begin position="24"/>
        <end position="36"/>
    </location>
</feature>
<dbReference type="AlphaFoldDB" id="A0A495Y0X6"/>
<organism evidence="2 3">
    <name type="scientific">Terracoccus luteus</name>
    <dbReference type="NCBI Taxonomy" id="53356"/>
    <lineage>
        <taxon>Bacteria</taxon>
        <taxon>Bacillati</taxon>
        <taxon>Actinomycetota</taxon>
        <taxon>Actinomycetes</taxon>
        <taxon>Micrococcales</taxon>
        <taxon>Intrasporangiaceae</taxon>
        <taxon>Terracoccus</taxon>
    </lineage>
</organism>
<evidence type="ECO:0000313" key="2">
    <source>
        <dbReference type="EMBL" id="RKT78794.1"/>
    </source>
</evidence>
<reference evidence="2 3" key="1">
    <citation type="submission" date="2018-10" db="EMBL/GenBank/DDBJ databases">
        <title>Sequencing the genomes of 1000 actinobacteria strains.</title>
        <authorList>
            <person name="Klenk H.-P."/>
        </authorList>
    </citation>
    <scope>NUCLEOTIDE SEQUENCE [LARGE SCALE GENOMIC DNA]</scope>
    <source>
        <strain evidence="2 3">DSM 44267</strain>
    </source>
</reference>